<dbReference type="InterPro" id="IPR015421">
    <property type="entry name" value="PyrdxlP-dep_Trfase_major"/>
</dbReference>
<dbReference type="PANTHER" id="PTHR42806">
    <property type="entry name" value="GLYCINE CLEAVAGE SYSTEM P-PROTEIN"/>
    <property type="match status" value="1"/>
</dbReference>
<dbReference type="SUPFAM" id="SSF53383">
    <property type="entry name" value="PLP-dependent transferases"/>
    <property type="match status" value="1"/>
</dbReference>
<dbReference type="GO" id="GO:0004375">
    <property type="term" value="F:glycine dehydrogenase (decarboxylating) activity"/>
    <property type="evidence" value="ECO:0007669"/>
    <property type="project" value="UniProtKB-EC"/>
</dbReference>
<dbReference type="EMBL" id="CP001848">
    <property type="protein sequence ID" value="ADB19313.1"/>
    <property type="molecule type" value="Genomic_DNA"/>
</dbReference>
<dbReference type="EC" id="1.4.4.2" evidence="4"/>
<comment type="subunit">
    <text evidence="4">The glycine cleavage system is composed of four proteins: P, T, L and H. In this organism, the P 'protein' is a heterodimer of two subunits.</text>
</comment>
<reference evidence="6 7" key="1">
    <citation type="journal article" date="2009" name="Stand. Genomic Sci.">
        <title>Complete genome sequence of Pirellula staleyi type strain (ATCC 27377).</title>
        <authorList>
            <person name="Clum A."/>
            <person name="Tindall B.J."/>
            <person name="Sikorski J."/>
            <person name="Ivanova N."/>
            <person name="Mavrommatis K."/>
            <person name="Lucas S."/>
            <person name="Glavina del Rio T."/>
            <person name="Nolan M."/>
            <person name="Chen F."/>
            <person name="Tice H."/>
            <person name="Pitluck S."/>
            <person name="Cheng J.F."/>
            <person name="Chertkov O."/>
            <person name="Brettin T."/>
            <person name="Han C."/>
            <person name="Detter J.C."/>
            <person name="Kuske C."/>
            <person name="Bruce D."/>
            <person name="Goodwin L."/>
            <person name="Ovchinikova G."/>
            <person name="Pati A."/>
            <person name="Mikhailova N."/>
            <person name="Chen A."/>
            <person name="Palaniappan K."/>
            <person name="Land M."/>
            <person name="Hauser L."/>
            <person name="Chang Y.J."/>
            <person name="Jeffries C.D."/>
            <person name="Chain P."/>
            <person name="Rohde M."/>
            <person name="Goker M."/>
            <person name="Bristow J."/>
            <person name="Eisen J.A."/>
            <person name="Markowitz V."/>
            <person name="Hugenholtz P."/>
            <person name="Kyrpides N.C."/>
            <person name="Klenk H.P."/>
            <person name="Lapidus A."/>
        </authorList>
    </citation>
    <scope>NUCLEOTIDE SEQUENCE [LARGE SCALE GENOMIC DNA]</scope>
    <source>
        <strain evidence="7">ATCC 27377 / DSM 6068 / ICPB 4128</strain>
    </source>
</reference>
<dbReference type="InterPro" id="IPR023010">
    <property type="entry name" value="GcvPA"/>
</dbReference>
<dbReference type="OrthoDB" id="9771867at2"/>
<keyword evidence="7" id="KW-1185">Reference proteome</keyword>
<comment type="similarity">
    <text evidence="4">Belongs to the GcvP family. N-terminal subunit subfamily.</text>
</comment>
<evidence type="ECO:0000256" key="1">
    <source>
        <dbReference type="ARBA" id="ARBA00003788"/>
    </source>
</evidence>
<dbReference type="InterPro" id="IPR015422">
    <property type="entry name" value="PyrdxlP-dep_Trfase_small"/>
</dbReference>
<dbReference type="NCBIfam" id="NF001696">
    <property type="entry name" value="PRK00451.1"/>
    <property type="match status" value="1"/>
</dbReference>
<dbReference type="GO" id="GO:0009116">
    <property type="term" value="P:nucleoside metabolic process"/>
    <property type="evidence" value="ECO:0007669"/>
    <property type="project" value="InterPro"/>
</dbReference>
<dbReference type="Gene3D" id="3.90.1150.10">
    <property type="entry name" value="Aspartate Aminotransferase, domain 1"/>
    <property type="match status" value="1"/>
</dbReference>
<protein>
    <recommendedName>
        <fullName evidence="4">Probable glycine dehydrogenase (decarboxylating) subunit 1</fullName>
        <ecNumber evidence="4">1.4.4.2</ecNumber>
    </recommendedName>
    <alternativeName>
        <fullName evidence="4">Glycine cleavage system P-protein subunit 1</fullName>
    </alternativeName>
    <alternativeName>
        <fullName evidence="4">Glycine decarboxylase subunit 1</fullName>
    </alternativeName>
    <alternativeName>
        <fullName evidence="4">Glycine dehydrogenase (aminomethyl-transferring) subunit 1</fullName>
    </alternativeName>
</protein>
<dbReference type="PANTHER" id="PTHR42806:SF1">
    <property type="entry name" value="GLYCINE DEHYDROGENASE (DECARBOXYLATING)"/>
    <property type="match status" value="1"/>
</dbReference>
<accession>D2R7Y2</accession>
<dbReference type="HOGENOM" id="CLU_004620_0_2_0"/>
<dbReference type="AlphaFoldDB" id="D2R7Y2"/>
<evidence type="ECO:0000256" key="2">
    <source>
        <dbReference type="ARBA" id="ARBA00023002"/>
    </source>
</evidence>
<gene>
    <name evidence="4" type="primary">gcvPA</name>
    <name evidence="6" type="ordered locus">Psta_4671</name>
</gene>
<evidence type="ECO:0000313" key="7">
    <source>
        <dbReference type="Proteomes" id="UP000001887"/>
    </source>
</evidence>
<dbReference type="InterPro" id="IPR015424">
    <property type="entry name" value="PyrdxlP-dep_Trfase"/>
</dbReference>
<evidence type="ECO:0000256" key="3">
    <source>
        <dbReference type="ARBA" id="ARBA00049026"/>
    </source>
</evidence>
<dbReference type="STRING" id="530564.Psta_4671"/>
<dbReference type="InterPro" id="IPR020581">
    <property type="entry name" value="GDC_P"/>
</dbReference>
<sequence length="464" mass="49593">MPYLYNTPEDQQAMLEAIGAASIDQLFDCVPAELRRKSLLDLPPAMGELELTQHMMALAAKNVNVGQKTCFLGGGAYDHFVPAVVDALASRGEFYTSYTPYQPEVSQGNLQVMFEYQTLICQLTGMDVSNASLYDGGSAAAEAVLLAMSVTGRSKVVVVGSVNPEYRQILETYFTCIGATLITVPTPNGVATPSEVAAVVDSETACVLVQHPNFFGCLEDVPALADVAHATGALLVQSFDPISLGILKRPGDMGADVVVAEGQSLGTPLLYGGPYLGIMACKESFVRRMPGRIAGQTTDRRGRRCWVLTLQTREQHIRREKATSNICTNQGLFALRAAIYLTEVGPQGLAEVADLCARKTEYARQQIFSGSRLSAAFSAPVFKEFVVRDRDGHVSELIAAASDAGILAGLPLGKWYPELDDCMLVAVTEKRTRAEIDALAAALKGGTGSSIVPHAHTSLVGAPR</sequence>
<organism evidence="6 7">
    <name type="scientific">Pirellula staleyi (strain ATCC 27377 / DSM 6068 / ICPB 4128)</name>
    <name type="common">Pirella staleyi</name>
    <dbReference type="NCBI Taxonomy" id="530564"/>
    <lineage>
        <taxon>Bacteria</taxon>
        <taxon>Pseudomonadati</taxon>
        <taxon>Planctomycetota</taxon>
        <taxon>Planctomycetia</taxon>
        <taxon>Pirellulales</taxon>
        <taxon>Pirellulaceae</taxon>
        <taxon>Pirellula</taxon>
    </lineage>
</organism>
<dbReference type="PIRSF" id="PIRSF006815">
    <property type="entry name" value="GcvPA"/>
    <property type="match status" value="1"/>
</dbReference>
<keyword evidence="2 4" id="KW-0560">Oxidoreductase</keyword>
<feature type="domain" description="Glycine cleavage system P-protein N-terminal" evidence="5">
    <location>
        <begin position="3"/>
        <end position="442"/>
    </location>
</feature>
<dbReference type="Gene3D" id="3.40.640.10">
    <property type="entry name" value="Type I PLP-dependent aspartate aminotransferase-like (Major domain)"/>
    <property type="match status" value="1"/>
</dbReference>
<evidence type="ECO:0000259" key="5">
    <source>
        <dbReference type="Pfam" id="PF02347"/>
    </source>
</evidence>
<dbReference type="GO" id="GO:0019464">
    <property type="term" value="P:glycine decarboxylation via glycine cleavage system"/>
    <property type="evidence" value="ECO:0007669"/>
    <property type="project" value="UniProtKB-UniRule"/>
</dbReference>
<dbReference type="Pfam" id="PF02347">
    <property type="entry name" value="GDC-P"/>
    <property type="match status" value="1"/>
</dbReference>
<dbReference type="KEGG" id="psl:Psta_4671"/>
<evidence type="ECO:0000313" key="6">
    <source>
        <dbReference type="EMBL" id="ADB19313.1"/>
    </source>
</evidence>
<dbReference type="CDD" id="cd00613">
    <property type="entry name" value="GDC-P"/>
    <property type="match status" value="1"/>
</dbReference>
<dbReference type="HAMAP" id="MF_00712">
    <property type="entry name" value="GcvPA"/>
    <property type="match status" value="1"/>
</dbReference>
<dbReference type="InterPro" id="IPR049315">
    <property type="entry name" value="GDC-P_N"/>
</dbReference>
<dbReference type="eggNOG" id="COG0403">
    <property type="taxonomic scope" value="Bacteria"/>
</dbReference>
<name>D2R7Y2_PIRSD</name>
<comment type="catalytic activity">
    <reaction evidence="3 4">
        <text>N(6)-[(R)-lipoyl]-L-lysyl-[glycine-cleavage complex H protein] + glycine + H(+) = N(6)-[(R)-S(8)-aminomethyldihydrolipoyl]-L-lysyl-[glycine-cleavage complex H protein] + CO2</text>
        <dbReference type="Rhea" id="RHEA:24304"/>
        <dbReference type="Rhea" id="RHEA-COMP:10494"/>
        <dbReference type="Rhea" id="RHEA-COMP:10495"/>
        <dbReference type="ChEBI" id="CHEBI:15378"/>
        <dbReference type="ChEBI" id="CHEBI:16526"/>
        <dbReference type="ChEBI" id="CHEBI:57305"/>
        <dbReference type="ChEBI" id="CHEBI:83099"/>
        <dbReference type="ChEBI" id="CHEBI:83143"/>
        <dbReference type="EC" id="1.4.4.2"/>
    </reaction>
</comment>
<dbReference type="Proteomes" id="UP000001887">
    <property type="component" value="Chromosome"/>
</dbReference>
<proteinExistence type="inferred from homology"/>
<evidence type="ECO:0000256" key="4">
    <source>
        <dbReference type="HAMAP-Rule" id="MF_00712"/>
    </source>
</evidence>
<comment type="function">
    <text evidence="1 4">The glycine cleavage system catalyzes the degradation of glycine. The P protein binds the alpha-amino group of glycine through its pyridoxal phosphate cofactor; CO(2) is released and the remaining methylamine moiety is then transferred to the lipoamide cofactor of the H protein.</text>
</comment>